<keyword evidence="14" id="KW-0687">Ribonucleoprotein</keyword>
<organism evidence="17 18">
    <name type="scientific">Polarella glacialis</name>
    <name type="common">Dinoflagellate</name>
    <dbReference type="NCBI Taxonomy" id="89957"/>
    <lineage>
        <taxon>Eukaryota</taxon>
        <taxon>Sar</taxon>
        <taxon>Alveolata</taxon>
        <taxon>Dinophyceae</taxon>
        <taxon>Suessiales</taxon>
        <taxon>Suessiaceae</taxon>
        <taxon>Polarella</taxon>
    </lineage>
</organism>
<keyword evidence="10" id="KW-0735">Signal-anchor</keyword>
<dbReference type="GO" id="GO:0003735">
    <property type="term" value="F:structural constituent of ribosome"/>
    <property type="evidence" value="ECO:0007669"/>
    <property type="project" value="InterPro"/>
</dbReference>
<evidence type="ECO:0000256" key="6">
    <source>
        <dbReference type="ARBA" id="ARBA00022676"/>
    </source>
</evidence>
<evidence type="ECO:0000256" key="4">
    <source>
        <dbReference type="ARBA" id="ARBA00006462"/>
    </source>
</evidence>
<keyword evidence="11" id="KW-0689">Ribosomal protein</keyword>
<proteinExistence type="inferred from homology"/>
<keyword evidence="9" id="KW-0547">Nucleotide-binding</keyword>
<accession>A0A813HMM0</accession>
<protein>
    <recommendedName>
        <fullName evidence="5">N-acetylgalactosaminide beta-1,3-galactosyltransferase</fullName>
        <ecNumber evidence="5">2.4.1.122</ecNumber>
    </recommendedName>
</protein>
<dbReference type="Pfam" id="PF00572">
    <property type="entry name" value="Ribosomal_L13"/>
    <property type="match status" value="1"/>
</dbReference>
<evidence type="ECO:0000256" key="10">
    <source>
        <dbReference type="ARBA" id="ARBA00022968"/>
    </source>
</evidence>
<dbReference type="PANTHER" id="PTHR23033">
    <property type="entry name" value="BETA1,3-GALACTOSYLTRANSFERASE"/>
    <property type="match status" value="1"/>
</dbReference>
<dbReference type="InterPro" id="IPR036899">
    <property type="entry name" value="Ribosomal_uL13_sf"/>
</dbReference>
<evidence type="ECO:0000256" key="5">
    <source>
        <dbReference type="ARBA" id="ARBA00012557"/>
    </source>
</evidence>
<keyword evidence="7" id="KW-0808">Transferase</keyword>
<keyword evidence="18" id="KW-1185">Reference proteome</keyword>
<evidence type="ECO:0000256" key="15">
    <source>
        <dbReference type="SAM" id="MobiDB-lite"/>
    </source>
</evidence>
<gene>
    <name evidence="17" type="ORF">PGLA1383_LOCUS54357</name>
</gene>
<feature type="region of interest" description="Disordered" evidence="15">
    <location>
        <begin position="164"/>
        <end position="185"/>
    </location>
</feature>
<evidence type="ECO:0000256" key="12">
    <source>
        <dbReference type="ARBA" id="ARBA00022989"/>
    </source>
</evidence>
<keyword evidence="12" id="KW-1133">Transmembrane helix</keyword>
<reference evidence="17" key="1">
    <citation type="submission" date="2021-02" db="EMBL/GenBank/DDBJ databases">
        <authorList>
            <person name="Dougan E. K."/>
            <person name="Rhodes N."/>
            <person name="Thang M."/>
            <person name="Chan C."/>
        </authorList>
    </citation>
    <scope>NUCLEOTIDE SEQUENCE</scope>
</reference>
<dbReference type="GO" id="GO:0006412">
    <property type="term" value="P:translation"/>
    <property type="evidence" value="ECO:0007669"/>
    <property type="project" value="InterPro"/>
</dbReference>
<dbReference type="OrthoDB" id="2530521at2759"/>
<feature type="region of interest" description="Disordered" evidence="15">
    <location>
        <begin position="421"/>
        <end position="456"/>
    </location>
</feature>
<comment type="similarity">
    <text evidence="3">Belongs to the universal ribosomal protein uL13 family.</text>
</comment>
<dbReference type="GO" id="GO:0016020">
    <property type="term" value="C:membrane"/>
    <property type="evidence" value="ECO:0007669"/>
    <property type="project" value="UniProtKB-SubCell"/>
</dbReference>
<dbReference type="Gene3D" id="3.90.550.50">
    <property type="match status" value="1"/>
</dbReference>
<dbReference type="InterPro" id="IPR003378">
    <property type="entry name" value="Fringe-like_glycosylTrfase"/>
</dbReference>
<keyword evidence="13" id="KW-0472">Membrane</keyword>
<evidence type="ECO:0000313" key="17">
    <source>
        <dbReference type="EMBL" id="CAE8639312.1"/>
    </source>
</evidence>
<feature type="compositionally biased region" description="Low complexity" evidence="15">
    <location>
        <begin position="169"/>
        <end position="185"/>
    </location>
</feature>
<dbReference type="Pfam" id="PF02434">
    <property type="entry name" value="Fringe"/>
    <property type="match status" value="1"/>
</dbReference>
<dbReference type="SUPFAM" id="SSF52161">
    <property type="entry name" value="Ribosomal protein L13"/>
    <property type="match status" value="1"/>
</dbReference>
<keyword evidence="6" id="KW-0328">Glycosyltransferase</keyword>
<dbReference type="PANTHER" id="PTHR23033:SF14">
    <property type="entry name" value="GLYCOPROTEIN-N-ACETYLGALACTOSAMINE 3-BETA-GALACTOSYLTRANSFERASE 1-RELATED"/>
    <property type="match status" value="1"/>
</dbReference>
<evidence type="ECO:0000256" key="1">
    <source>
        <dbReference type="ARBA" id="ARBA00004606"/>
    </source>
</evidence>
<dbReference type="InterPro" id="IPR005822">
    <property type="entry name" value="Ribosomal_uL13"/>
</dbReference>
<evidence type="ECO:0000256" key="2">
    <source>
        <dbReference type="ARBA" id="ARBA00004922"/>
    </source>
</evidence>
<dbReference type="InterPro" id="IPR026050">
    <property type="entry name" value="C1GALT1/C1GALT1_chp1"/>
</dbReference>
<sequence>MGDRGKWWEVLATAEEQVCWGCDQEPWPNERQYGLQIWNAIHREGLPIRSVSARCNLWSVPCPRAIERRTRSTRCLVGRFVYAVMCFFKWMGEAEQENYALTSLESAMDLAWTVQQVPCAERWGFPVAEVAENYERLLTSLWHQHQGVPEYWLPASGPLRCLRPRAPEPQELPASSEPEAAASPKQEGGVECLVLVQYPAEVERMAMIADTYASHCSPLVFFTAAPAPTHFRSYAIVNLRNFFHIAPDPQGLFSDGLSLEPNTIEKTFRALQYAALGLRGTLKKPDVICRLDSDTLFFPQNLLRIMACRNFSASQPWAIGHENYVHKHQMPGRVFLNGGTGICLSRAAVALLLDQMEKGQFHESQSPGDWNSGACITAPGHWDDVVLGACLSYLGVPISRWGTDCQGRSLFWPNTFESALPGPRQVRPRRLPPTTSFFQPPETQETSSSRSSDPLQDPDVANYHHWLYRAWQYLPCDHDNDTWLGDFPVGFHSYRNATEGRRIYRLFQRQSVRVSGKKYHYKLYLRNTVDRPGHMKVERFKDIQKRFPERIIMRAVWGSLPKTPTCKRIFKDRLKLFAGPNHLYYHKDPVEYPMHTVKDCTPTQNKRRNLRVQWLREVKQEKDLKVAKWEQEKEDNIKLKLYKKFLHGHFKKIGTEAAGEMTLKEMTIEADKQRMQRIYTERIGQEVQKPAPSIYIKSGIERKRIGENKPGAWR</sequence>
<dbReference type="EMBL" id="CAJNNV010032222">
    <property type="protein sequence ID" value="CAE8639312.1"/>
    <property type="molecule type" value="Genomic_DNA"/>
</dbReference>
<evidence type="ECO:0000256" key="13">
    <source>
        <dbReference type="ARBA" id="ARBA00023136"/>
    </source>
</evidence>
<dbReference type="AlphaFoldDB" id="A0A813HMM0"/>
<evidence type="ECO:0000256" key="14">
    <source>
        <dbReference type="ARBA" id="ARBA00023274"/>
    </source>
</evidence>
<dbReference type="GO" id="GO:0005840">
    <property type="term" value="C:ribosome"/>
    <property type="evidence" value="ECO:0007669"/>
    <property type="project" value="UniProtKB-KW"/>
</dbReference>
<comment type="subcellular location">
    <subcellularLocation>
        <location evidence="1">Membrane</location>
        <topology evidence="1">Single-pass type II membrane protein</topology>
    </subcellularLocation>
</comment>
<evidence type="ECO:0000313" key="18">
    <source>
        <dbReference type="Proteomes" id="UP000654075"/>
    </source>
</evidence>
<evidence type="ECO:0000256" key="3">
    <source>
        <dbReference type="ARBA" id="ARBA00006227"/>
    </source>
</evidence>
<dbReference type="Proteomes" id="UP000654075">
    <property type="component" value="Unassembled WGS sequence"/>
</dbReference>
<dbReference type="GO" id="GO:0000166">
    <property type="term" value="F:nucleotide binding"/>
    <property type="evidence" value="ECO:0007669"/>
    <property type="project" value="UniProtKB-KW"/>
</dbReference>
<dbReference type="GO" id="GO:1990904">
    <property type="term" value="C:ribonucleoprotein complex"/>
    <property type="evidence" value="ECO:0007669"/>
    <property type="project" value="UniProtKB-KW"/>
</dbReference>
<comment type="caution">
    <text evidence="17">The sequence shown here is derived from an EMBL/GenBank/DDBJ whole genome shotgun (WGS) entry which is preliminary data.</text>
</comment>
<dbReference type="GO" id="GO:0016263">
    <property type="term" value="F:glycoprotein-N-acetylgalactosamine 3-beta-galactosyltransferase activity"/>
    <property type="evidence" value="ECO:0007669"/>
    <property type="project" value="UniProtKB-EC"/>
</dbReference>
<name>A0A813HMM0_POLGL</name>
<feature type="domain" description="Fringe-like glycosyltransferase" evidence="16">
    <location>
        <begin position="288"/>
        <end position="377"/>
    </location>
</feature>
<keyword evidence="8" id="KW-0812">Transmembrane</keyword>
<dbReference type="EC" id="2.4.1.122" evidence="5"/>
<feature type="compositionally biased region" description="Polar residues" evidence="15">
    <location>
        <begin position="433"/>
        <end position="454"/>
    </location>
</feature>
<evidence type="ECO:0000256" key="7">
    <source>
        <dbReference type="ARBA" id="ARBA00022679"/>
    </source>
</evidence>
<evidence type="ECO:0000256" key="9">
    <source>
        <dbReference type="ARBA" id="ARBA00022741"/>
    </source>
</evidence>
<evidence type="ECO:0000259" key="16">
    <source>
        <dbReference type="Pfam" id="PF02434"/>
    </source>
</evidence>
<evidence type="ECO:0000256" key="8">
    <source>
        <dbReference type="ARBA" id="ARBA00022692"/>
    </source>
</evidence>
<dbReference type="Gene3D" id="3.90.1180.10">
    <property type="entry name" value="Ribosomal protein L13"/>
    <property type="match status" value="1"/>
</dbReference>
<evidence type="ECO:0000256" key="11">
    <source>
        <dbReference type="ARBA" id="ARBA00022980"/>
    </source>
</evidence>
<comment type="pathway">
    <text evidence="2">Protein modification; protein glycosylation.</text>
</comment>
<comment type="similarity">
    <text evidence="4">Belongs to the glycosyltransferase 31 family. Beta3-Gal-T subfamily.</text>
</comment>